<protein>
    <submittedName>
        <fullName evidence="1">Uncharacterized protein</fullName>
    </submittedName>
</protein>
<sequence>MPGVIQKITGNIRKRTLKRVPKKTGHVIFFGNHKNGVVVRVEKEPNENSFYYLSGEVLEKVGAGVPLNTSYPVKHMSGYYWKGRWIHRYFTFTAPELARHKHLLTHVSDID</sequence>
<gene>
    <name evidence="1" type="ORF">UU72_C0007G0009</name>
</gene>
<accession>A0A0G0WWL9</accession>
<dbReference type="AlphaFoldDB" id="A0A0G0WWL9"/>
<evidence type="ECO:0000313" key="2">
    <source>
        <dbReference type="Proteomes" id="UP000034163"/>
    </source>
</evidence>
<evidence type="ECO:0000313" key="1">
    <source>
        <dbReference type="EMBL" id="KKS17114.1"/>
    </source>
</evidence>
<comment type="caution">
    <text evidence="1">The sequence shown here is derived from an EMBL/GenBank/DDBJ whole genome shotgun (WGS) entry which is preliminary data.</text>
</comment>
<proteinExistence type="predicted"/>
<reference evidence="1 2" key="1">
    <citation type="journal article" date="2015" name="Nature">
        <title>rRNA introns, odd ribosomes, and small enigmatic genomes across a large radiation of phyla.</title>
        <authorList>
            <person name="Brown C.T."/>
            <person name="Hug L.A."/>
            <person name="Thomas B.C."/>
            <person name="Sharon I."/>
            <person name="Castelle C.J."/>
            <person name="Singh A."/>
            <person name="Wilkins M.J."/>
            <person name="Williams K.H."/>
            <person name="Banfield J.F."/>
        </authorList>
    </citation>
    <scope>NUCLEOTIDE SEQUENCE [LARGE SCALE GENOMIC DNA]</scope>
</reference>
<name>A0A0G0WWL9_UNCKA</name>
<dbReference type="EMBL" id="LCBS01000007">
    <property type="protein sequence ID" value="KKS17114.1"/>
    <property type="molecule type" value="Genomic_DNA"/>
</dbReference>
<dbReference type="Proteomes" id="UP000034163">
    <property type="component" value="Unassembled WGS sequence"/>
</dbReference>
<organism evidence="1 2">
    <name type="scientific">candidate division WWE3 bacterium GW2011_GWB1_41_6</name>
    <dbReference type="NCBI Taxonomy" id="1619112"/>
    <lineage>
        <taxon>Bacteria</taxon>
        <taxon>Katanobacteria</taxon>
    </lineage>
</organism>